<comment type="caution">
    <text evidence="2">The sequence shown here is derived from an EMBL/GenBank/DDBJ whole genome shotgun (WGS) entry which is preliminary data.</text>
</comment>
<reference evidence="2 3" key="1">
    <citation type="submission" date="2024-04" db="EMBL/GenBank/DDBJ databases">
        <title>Flavobacterium sp. DGU11 16S ribosomal RNA gene Genome sequencing and assembly.</title>
        <authorList>
            <person name="Park S."/>
        </authorList>
    </citation>
    <scope>NUCLEOTIDE SEQUENCE [LARGE SCALE GENOMIC DNA]</scope>
    <source>
        <strain evidence="2 3">DGU11</strain>
    </source>
</reference>
<keyword evidence="3" id="KW-1185">Reference proteome</keyword>
<evidence type="ECO:0000313" key="2">
    <source>
        <dbReference type="EMBL" id="MEL1244216.1"/>
    </source>
</evidence>
<dbReference type="RefSeq" id="WP_341696535.1">
    <property type="nucleotide sequence ID" value="NZ_JBBYHR010000004.1"/>
</dbReference>
<name>A0ABU9HVM9_9FLAO</name>
<feature type="compositionally biased region" description="Polar residues" evidence="1">
    <location>
        <begin position="1"/>
        <end position="30"/>
    </location>
</feature>
<evidence type="ECO:0000256" key="1">
    <source>
        <dbReference type="SAM" id="MobiDB-lite"/>
    </source>
</evidence>
<feature type="region of interest" description="Disordered" evidence="1">
    <location>
        <begin position="1"/>
        <end position="56"/>
    </location>
</feature>
<accession>A0ABU9HVM9</accession>
<protein>
    <submittedName>
        <fullName evidence="2">Uncharacterized protein</fullName>
    </submittedName>
</protein>
<organism evidence="2 3">
    <name type="scientific">Flavobacterium arundinis</name>
    <dbReference type="NCBI Taxonomy" id="3139143"/>
    <lineage>
        <taxon>Bacteria</taxon>
        <taxon>Pseudomonadati</taxon>
        <taxon>Bacteroidota</taxon>
        <taxon>Flavobacteriia</taxon>
        <taxon>Flavobacteriales</taxon>
        <taxon>Flavobacteriaceae</taxon>
        <taxon>Flavobacterium</taxon>
    </lineage>
</organism>
<evidence type="ECO:0000313" key="3">
    <source>
        <dbReference type="Proteomes" id="UP001464555"/>
    </source>
</evidence>
<dbReference type="Proteomes" id="UP001464555">
    <property type="component" value="Unassembled WGS sequence"/>
</dbReference>
<sequence>MSDTNKTPKPGDNGQSSGNLNEGTRGQSEGLNKGHIPDFKLTSPPPPKPNNPENKK</sequence>
<dbReference type="EMBL" id="JBBYHR010000004">
    <property type="protein sequence ID" value="MEL1244216.1"/>
    <property type="molecule type" value="Genomic_DNA"/>
</dbReference>
<proteinExistence type="predicted"/>
<gene>
    <name evidence="2" type="ORF">AAEO56_08095</name>
</gene>